<proteinExistence type="predicted"/>
<name>S9TIZ2_MAGFU</name>
<accession>S9TIZ2</accession>
<evidence type="ECO:0000313" key="2">
    <source>
        <dbReference type="Proteomes" id="UP000015350"/>
    </source>
</evidence>
<sequence length="117" mass="12096">MARRIMEFCGKQPDQVLYGVLGISGGVDASGAVNAVDINHQPALVHRAKSGAARGGVVQTAGRAIEAGRIEQNTAHNSRCRHLLDAAQQSSQLADVDNVTATNIAAAASNEVLHSAV</sequence>
<gene>
    <name evidence="1" type="ORF">K678_07378</name>
</gene>
<dbReference type="AlphaFoldDB" id="S9TIZ2"/>
<dbReference type="EMBL" id="AQPH01000020">
    <property type="protein sequence ID" value="EPY02181.1"/>
    <property type="molecule type" value="Genomic_DNA"/>
</dbReference>
<evidence type="ECO:0000313" key="1">
    <source>
        <dbReference type="EMBL" id="EPY02181.1"/>
    </source>
</evidence>
<reference evidence="1 2" key="1">
    <citation type="submission" date="2013-04" db="EMBL/GenBank/DDBJ databases">
        <authorList>
            <person name="Kuznetsov B."/>
            <person name="Ivanovsky R."/>
        </authorList>
    </citation>
    <scope>NUCLEOTIDE SEQUENCE [LARGE SCALE GENOMIC DNA]</scope>
    <source>
        <strain evidence="1 2">MGU-K5</strain>
    </source>
</reference>
<comment type="caution">
    <text evidence="1">The sequence shown here is derived from an EMBL/GenBank/DDBJ whole genome shotgun (WGS) entry which is preliminary data.</text>
</comment>
<protein>
    <submittedName>
        <fullName evidence="1">Uncharacterized protein</fullName>
    </submittedName>
</protein>
<dbReference type="Proteomes" id="UP000015350">
    <property type="component" value="Unassembled WGS sequence"/>
</dbReference>
<organism evidence="1 2">
    <name type="scientific">Magnetospirillum fulvum MGU-K5</name>
    <dbReference type="NCBI Taxonomy" id="1316936"/>
    <lineage>
        <taxon>Bacteria</taxon>
        <taxon>Pseudomonadati</taxon>
        <taxon>Pseudomonadota</taxon>
        <taxon>Alphaproteobacteria</taxon>
        <taxon>Rhodospirillales</taxon>
        <taxon>Rhodospirillaceae</taxon>
        <taxon>Magnetospirillum</taxon>
    </lineage>
</organism>